<keyword evidence="2" id="KW-1185">Reference proteome</keyword>
<proteinExistence type="predicted"/>
<organism evidence="1 2">
    <name type="scientific">Corynebacterium suedekumii</name>
    <dbReference type="NCBI Taxonomy" id="3049801"/>
    <lineage>
        <taxon>Bacteria</taxon>
        <taxon>Bacillati</taxon>
        <taxon>Actinomycetota</taxon>
        <taxon>Actinomycetes</taxon>
        <taxon>Mycobacteriales</taxon>
        <taxon>Corynebacteriaceae</taxon>
        <taxon>Corynebacterium</taxon>
    </lineage>
</organism>
<dbReference type="Pfam" id="PF13830">
    <property type="entry name" value="DUF4192"/>
    <property type="match status" value="1"/>
</dbReference>
<accession>A0ABY8VQT7</accession>
<dbReference type="Proteomes" id="UP001238805">
    <property type="component" value="Chromosome"/>
</dbReference>
<sequence length="354" mass="38493">MTTATSSTQPIQTPGQLIANLPALLGFYPEDSLVLIGFTATGPRSSRFTLGPVLRIDLDDLGVLPEIADHLDRHKLDLVFGFLITGRDDEDLELIVDELFAVAEVGLIDISSCWAVRRVLTGEPFALVFGPDIPEPEWSSGVVAPVTQAEAMAPFLVQGELPDLTRDEHLDHVARYNPTFEESEIDVLARFAHSYAAELQTSPGTVRDVILDFRHILAEIADQETSVEELMADEEVLVATATILAGIELRDAAMGDVLDHAPPAARLMLAVARTFGGTIRCNALCLYALAAIGIEMSVRAMPALMASAAEKEDHSLTHLMIGPCQAGAYSTLLYALHEGSRMVRDRYGLYRRAE</sequence>
<evidence type="ECO:0000313" key="2">
    <source>
        <dbReference type="Proteomes" id="UP001238805"/>
    </source>
</evidence>
<reference evidence="1 2" key="1">
    <citation type="submission" date="2023-05" db="EMBL/GenBank/DDBJ databases">
        <title>Corynebacterium suedekumii sp. nov. and Corynebacterium breve sp. nov. isolated from raw cow's milk.</title>
        <authorList>
            <person name="Baer M.K."/>
            <person name="Mehl L."/>
            <person name="Hellmuth R."/>
            <person name="Marke G."/>
            <person name="Lipski A."/>
        </authorList>
    </citation>
    <scope>NUCLEOTIDE SEQUENCE [LARGE SCALE GENOMIC DNA]</scope>
    <source>
        <strain evidence="1 2">LM112</strain>
    </source>
</reference>
<dbReference type="EMBL" id="CP126970">
    <property type="protein sequence ID" value="WIM69905.1"/>
    <property type="molecule type" value="Genomic_DNA"/>
</dbReference>
<name>A0ABY8VQT7_9CORY</name>
<gene>
    <name evidence="1" type="ORF">QP029_11970</name>
</gene>
<protein>
    <submittedName>
        <fullName evidence="1">DUF4192 domain-containing protein</fullName>
    </submittedName>
</protein>
<dbReference type="RefSeq" id="WP_284874498.1">
    <property type="nucleotide sequence ID" value="NZ_CP126970.1"/>
</dbReference>
<evidence type="ECO:0000313" key="1">
    <source>
        <dbReference type="EMBL" id="WIM69905.1"/>
    </source>
</evidence>
<dbReference type="InterPro" id="IPR025447">
    <property type="entry name" value="DUF4192"/>
</dbReference>